<accession>A0A7I7RPB7</accession>
<evidence type="ECO:0000313" key="4">
    <source>
        <dbReference type="Proteomes" id="UP000466431"/>
    </source>
</evidence>
<evidence type="ECO:0008006" key="5">
    <source>
        <dbReference type="Google" id="ProtNLM"/>
    </source>
</evidence>
<protein>
    <recommendedName>
        <fullName evidence="5">PASTA domain-containing protein</fullName>
    </recommendedName>
</protein>
<gene>
    <name evidence="3" type="ORF">MCEL_39900</name>
</gene>
<reference evidence="3 4" key="1">
    <citation type="journal article" date="2019" name="Emerg. Microbes Infect.">
        <title>Comprehensive subspecies identification of 175 nontuberculous mycobacteria species based on 7547 genomic profiles.</title>
        <authorList>
            <person name="Matsumoto Y."/>
            <person name="Kinjo T."/>
            <person name="Motooka D."/>
            <person name="Nabeya D."/>
            <person name="Jung N."/>
            <person name="Uechi K."/>
            <person name="Horii T."/>
            <person name="Iida T."/>
            <person name="Fujita J."/>
            <person name="Nakamura S."/>
        </authorList>
    </citation>
    <scope>NUCLEOTIDE SEQUENCE [LARGE SCALE GENOMIC DNA]</scope>
    <source>
        <strain evidence="3 4">JCM 18439</strain>
    </source>
</reference>
<evidence type="ECO:0000256" key="2">
    <source>
        <dbReference type="SAM" id="SignalP"/>
    </source>
</evidence>
<evidence type="ECO:0000313" key="3">
    <source>
        <dbReference type="EMBL" id="BBY45695.1"/>
    </source>
</evidence>
<keyword evidence="4" id="KW-1185">Reference proteome</keyword>
<name>A0A7I7RPB7_MYCCF</name>
<dbReference type="AlphaFoldDB" id="A0A7I7RPB7"/>
<evidence type="ECO:0000256" key="1">
    <source>
        <dbReference type="SAM" id="MobiDB-lite"/>
    </source>
</evidence>
<organism evidence="3 4">
    <name type="scientific">Mycolicibacterium celeriflavum</name>
    <name type="common">Mycobacterium celeriflavum</name>
    <dbReference type="NCBI Taxonomy" id="1249101"/>
    <lineage>
        <taxon>Bacteria</taxon>
        <taxon>Bacillati</taxon>
        <taxon>Actinomycetota</taxon>
        <taxon>Actinomycetes</taxon>
        <taxon>Mycobacteriales</taxon>
        <taxon>Mycobacteriaceae</taxon>
        <taxon>Mycolicibacterium</taxon>
    </lineage>
</organism>
<keyword evidence="2" id="KW-0732">Signal</keyword>
<dbReference type="KEGG" id="mcee:MCEL_39900"/>
<dbReference type="Proteomes" id="UP000466431">
    <property type="component" value="Chromosome"/>
</dbReference>
<feature type="region of interest" description="Disordered" evidence="1">
    <location>
        <begin position="107"/>
        <end position="152"/>
    </location>
</feature>
<feature type="signal peptide" evidence="2">
    <location>
        <begin position="1"/>
        <end position="29"/>
    </location>
</feature>
<proteinExistence type="predicted"/>
<feature type="compositionally biased region" description="Basic and acidic residues" evidence="1">
    <location>
        <begin position="128"/>
        <end position="146"/>
    </location>
</feature>
<dbReference type="EMBL" id="AP022591">
    <property type="protein sequence ID" value="BBY45695.1"/>
    <property type="molecule type" value="Genomic_DNA"/>
</dbReference>
<feature type="chain" id="PRO_5038929408" description="PASTA domain-containing protein" evidence="2">
    <location>
        <begin position="30"/>
        <end position="152"/>
    </location>
</feature>
<sequence length="152" mass="15384">MLKPWNLLAAALAAAAASGVALVGAGAAAAVPDVVDRTYSDAQKIIQRAGGNAVIATRVGSGADEAECLVTNAWDAAVRRPNSRGRPVENSDVMVALNCNAAVAAPGAPGNSAMSPVGRDAKAQQQREAAKAAREAAKLEEQELARAETPNT</sequence>